<evidence type="ECO:0000256" key="12">
    <source>
        <dbReference type="ARBA" id="ARBA00035116"/>
    </source>
</evidence>
<proteinExistence type="inferred from homology"/>
<reference evidence="19 20" key="1">
    <citation type="journal article" date="2024" name="Nat. Commun.">
        <title>Phylogenomics reveals the evolutionary origins of lichenization in chlorophyte algae.</title>
        <authorList>
            <person name="Puginier C."/>
            <person name="Libourel C."/>
            <person name="Otte J."/>
            <person name="Skaloud P."/>
            <person name="Haon M."/>
            <person name="Grisel S."/>
            <person name="Petersen M."/>
            <person name="Berrin J.G."/>
            <person name="Delaux P.M."/>
            <person name="Dal Grande F."/>
            <person name="Keller J."/>
        </authorList>
    </citation>
    <scope>NUCLEOTIDE SEQUENCE [LARGE SCALE GENOMIC DNA]</scope>
    <source>
        <strain evidence="19 20">SAG 2145</strain>
    </source>
</reference>
<evidence type="ECO:0000256" key="7">
    <source>
        <dbReference type="ARBA" id="ARBA00022806"/>
    </source>
</evidence>
<dbReference type="Pfam" id="PF00636">
    <property type="entry name" value="Ribonuclease_3"/>
    <property type="match status" value="2"/>
</dbReference>
<dbReference type="Pfam" id="PF03368">
    <property type="entry name" value="Dicer_dimer"/>
    <property type="match status" value="1"/>
</dbReference>
<evidence type="ECO:0000256" key="13">
    <source>
        <dbReference type="PROSITE-ProRule" id="PRU00657"/>
    </source>
</evidence>
<comment type="cofactor">
    <cofactor evidence="2">
        <name>Mg(2+)</name>
        <dbReference type="ChEBI" id="CHEBI:18420"/>
    </cofactor>
</comment>
<dbReference type="PROSITE" id="PS00517">
    <property type="entry name" value="RNASE_3_1"/>
    <property type="match status" value="1"/>
</dbReference>
<feature type="domain" description="RNase III" evidence="15">
    <location>
        <begin position="1167"/>
        <end position="1305"/>
    </location>
</feature>
<dbReference type="EMBL" id="JALJOS010000069">
    <property type="protein sequence ID" value="KAK9817464.1"/>
    <property type="molecule type" value="Genomic_DNA"/>
</dbReference>
<dbReference type="Pfam" id="PF00270">
    <property type="entry name" value="DEAD"/>
    <property type="match status" value="1"/>
</dbReference>
<dbReference type="Gene3D" id="1.10.1520.10">
    <property type="entry name" value="Ribonuclease III domain"/>
    <property type="match status" value="2"/>
</dbReference>
<evidence type="ECO:0000313" key="20">
    <source>
        <dbReference type="Proteomes" id="UP001438707"/>
    </source>
</evidence>
<dbReference type="PANTHER" id="PTHR14950">
    <property type="entry name" value="DICER-RELATED"/>
    <property type="match status" value="1"/>
</dbReference>
<dbReference type="SUPFAM" id="SSF69065">
    <property type="entry name" value="RNase III domain-like"/>
    <property type="match status" value="2"/>
</dbReference>
<evidence type="ECO:0000256" key="10">
    <source>
        <dbReference type="ARBA" id="ARBA00022884"/>
    </source>
</evidence>
<keyword evidence="9" id="KW-0460">Magnesium</keyword>
<evidence type="ECO:0000256" key="11">
    <source>
        <dbReference type="ARBA" id="ARBA00023211"/>
    </source>
</evidence>
<feature type="compositionally biased region" description="Polar residues" evidence="14">
    <location>
        <begin position="865"/>
        <end position="875"/>
    </location>
</feature>
<evidence type="ECO:0000256" key="4">
    <source>
        <dbReference type="ARBA" id="ARBA00022737"/>
    </source>
</evidence>
<evidence type="ECO:0000259" key="18">
    <source>
        <dbReference type="PROSITE" id="PS51327"/>
    </source>
</evidence>
<dbReference type="GO" id="GO:0004525">
    <property type="term" value="F:ribonuclease III activity"/>
    <property type="evidence" value="ECO:0007669"/>
    <property type="project" value="InterPro"/>
</dbReference>
<feature type="compositionally biased region" description="Basic and acidic residues" evidence="14">
    <location>
        <begin position="876"/>
        <end position="885"/>
    </location>
</feature>
<feature type="domain" description="Dicer dsRNA-binding fold" evidence="18">
    <location>
        <begin position="676"/>
        <end position="766"/>
    </location>
</feature>
<keyword evidence="10 13" id="KW-0694">RNA-binding</keyword>
<dbReference type="PROSITE" id="PS51194">
    <property type="entry name" value="HELICASE_CTER"/>
    <property type="match status" value="1"/>
</dbReference>
<feature type="domain" description="Helicase ATP-binding" evidence="16">
    <location>
        <begin position="25"/>
        <end position="202"/>
    </location>
</feature>
<organism evidence="19 20">
    <name type="scientific">Apatococcus lobatus</name>
    <dbReference type="NCBI Taxonomy" id="904363"/>
    <lineage>
        <taxon>Eukaryota</taxon>
        <taxon>Viridiplantae</taxon>
        <taxon>Chlorophyta</taxon>
        <taxon>core chlorophytes</taxon>
        <taxon>Trebouxiophyceae</taxon>
        <taxon>Chlorellales</taxon>
        <taxon>Chlorellaceae</taxon>
        <taxon>Apatococcus</taxon>
    </lineage>
</organism>
<evidence type="ECO:0000256" key="14">
    <source>
        <dbReference type="SAM" id="MobiDB-lite"/>
    </source>
</evidence>
<evidence type="ECO:0000256" key="1">
    <source>
        <dbReference type="ARBA" id="ARBA00001936"/>
    </source>
</evidence>
<dbReference type="PROSITE" id="PS50142">
    <property type="entry name" value="RNASE_3_2"/>
    <property type="match status" value="2"/>
</dbReference>
<dbReference type="SMART" id="SM00490">
    <property type="entry name" value="HELICc"/>
    <property type="match status" value="1"/>
</dbReference>
<dbReference type="GO" id="GO:0046872">
    <property type="term" value="F:metal ion binding"/>
    <property type="evidence" value="ECO:0007669"/>
    <property type="project" value="UniProtKB-KW"/>
</dbReference>
<evidence type="ECO:0000256" key="9">
    <source>
        <dbReference type="ARBA" id="ARBA00022842"/>
    </source>
</evidence>
<dbReference type="CDD" id="cd18034">
    <property type="entry name" value="DEXHc_dicer"/>
    <property type="match status" value="1"/>
</dbReference>
<dbReference type="SUPFAM" id="SSF52540">
    <property type="entry name" value="P-loop containing nucleoside triphosphate hydrolases"/>
    <property type="match status" value="1"/>
</dbReference>
<keyword evidence="11" id="KW-0464">Manganese</keyword>
<comment type="caution">
    <text evidence="19">The sequence shown here is derived from an EMBL/GenBank/DDBJ whole genome shotgun (WGS) entry which is preliminary data.</text>
</comment>
<dbReference type="InterPro" id="IPR014720">
    <property type="entry name" value="dsRBD_dom"/>
</dbReference>
<evidence type="ECO:0000259" key="16">
    <source>
        <dbReference type="PROSITE" id="PS51192"/>
    </source>
</evidence>
<dbReference type="SUPFAM" id="SSF54768">
    <property type="entry name" value="dsRNA-binding domain-like"/>
    <property type="match status" value="1"/>
</dbReference>
<feature type="region of interest" description="Disordered" evidence="14">
    <location>
        <begin position="762"/>
        <end position="803"/>
    </location>
</feature>
<dbReference type="Gene3D" id="3.40.50.300">
    <property type="entry name" value="P-loop containing nucleotide triphosphate hydrolases"/>
    <property type="match status" value="2"/>
</dbReference>
<dbReference type="SMART" id="SM00358">
    <property type="entry name" value="DSRM"/>
    <property type="match status" value="1"/>
</dbReference>
<evidence type="ECO:0000313" key="19">
    <source>
        <dbReference type="EMBL" id="KAK9817464.1"/>
    </source>
</evidence>
<name>A0AAW1Q5Y7_9CHLO</name>
<evidence type="ECO:0000256" key="3">
    <source>
        <dbReference type="ARBA" id="ARBA00022723"/>
    </source>
</evidence>
<dbReference type="Proteomes" id="UP001438707">
    <property type="component" value="Unassembled WGS sequence"/>
</dbReference>
<feature type="region of interest" description="Disordered" evidence="14">
    <location>
        <begin position="629"/>
        <end position="657"/>
    </location>
</feature>
<evidence type="ECO:0000256" key="2">
    <source>
        <dbReference type="ARBA" id="ARBA00001946"/>
    </source>
</evidence>
<dbReference type="InterPro" id="IPR005034">
    <property type="entry name" value="Dicer_dimerisation"/>
</dbReference>
<protein>
    <recommendedName>
        <fullName evidence="21">Dicer-like protein 1</fullName>
    </recommendedName>
</protein>
<feature type="domain" description="Helicase C-terminal" evidence="17">
    <location>
        <begin position="461"/>
        <end position="651"/>
    </location>
</feature>
<feature type="region of interest" description="Disordered" evidence="14">
    <location>
        <begin position="865"/>
        <end position="885"/>
    </location>
</feature>
<dbReference type="CDD" id="cd00593">
    <property type="entry name" value="RIBOc"/>
    <property type="match status" value="2"/>
</dbReference>
<keyword evidence="20" id="KW-1185">Reference proteome</keyword>
<evidence type="ECO:0000256" key="8">
    <source>
        <dbReference type="ARBA" id="ARBA00022840"/>
    </source>
</evidence>
<dbReference type="GO" id="GO:0031047">
    <property type="term" value="P:regulatory ncRNA-mediated gene silencing"/>
    <property type="evidence" value="ECO:0007669"/>
    <property type="project" value="UniProtKB-ARBA"/>
</dbReference>
<evidence type="ECO:0000256" key="6">
    <source>
        <dbReference type="ARBA" id="ARBA00022801"/>
    </source>
</evidence>
<sequence>MSSSLQPEPTNNLRTFQPRQYQQELFHEARSKNVVVYLDTGNGKTLISVLLIKEKAHQLNQSPKRNTVFLAPRVSLVHQQADVLVNHLDLRIGRYYGEMNVDCWNKAQWLTEWQEHDVMVMTPQILLDVLRHGFVTMHDINLLIFDEAHHCVKKTPYNCIMSEFYHDARYGGSRPHILGLTASPVNAKNMSSLEATMKTLECNLDAKVLSIADREELDRYAPLPRLHVVKFSKSDPVGLTASAKEKLTEIHWELQQIAGQQERAWDAARLRMLGVLDSGLQFDKEKHNTASSTMSRNMIGIMTILQELGPLAATAAFAEIIKSEQQNQFAVRQRQLQSNGRLQTLDGHVLDTEDDWFQGLHLDQQNNQQASQHSSEWGPVNKLLARAALALADCIAPQQHQASLIGAEAQAQSKNFRQQLAAKLHGILDQVHPDILDDHVAKEKGSNNGVWEPPCKLATRRLQKLVAKLQQYQGLCQSGAGSGMGQQQTSSPQGWCCIIFVQRKMTAIALHAVLRMTPALGFLKSAPFMGFGGSTTATSLNAKAQGNILKQYRAGALNCLVSTSVAEEGLDVRQCQLVVRYDLPSTLLAFIQSRGRARMLASDMVLMVDRHSLDDLGFLKHALEYEQQMKGEAQKRQRQSEGISEPDAEVVPTGQEGDQPELYVAATGAKVSSASAKQRLYYFCDKLPSDQYTQLRPRFSTETTRAGSVTRVILPNNSPIRSATGHAQPNKNLAVTSACLEALRLLYEAGALNDHLQPETADAVQRLEADEESEDRNMSFNEDDSFPDSFGDQARSPAGQASSHEASKSLQLYLHCFQMELANQLPGAASPDLGQPIGILTLQELPSFPAFDMLLPRGFGYTADSPGTASSSGTKSRGDAAKEQRTRARVSCAAKGCRQLRTKKIGILQCWHRALCMPKMMPHEQQAEAKAMPGAEHMRDRSYKTPEEWTASSHHAFYILAPIEKDGDDIDWECVNHAKYGYEPVWCAAEQPLTDQHLMLSKHLTDAVVVTIYNSWPYFHQHVDWDRGLSSTFDSDSLVEVIPDGTTHGKDNLQSNRTHEQALVERAHRQDAAVQANLKRRAARGKIVTYQDYFSKRWQRSGLDPRQPLLAAKTWYHFNSDKWQAPPVHISPELCRFHPLTQGAYVAARYVPHLVWWLFGLLRGQELRQLIKHPSLKQQLLPDAMLMMEALVSKACHELICYETLETLGDAFLKFAVSEHLFRRFPKAHEGQLTLHKIGIISNDNLARVGKRLGLYRYLALPLDTDSWMPPGFPEIRLLQEAKVKHKVLADGIEALMGAYLQAGSLEGARALLAALNILPDPGQAISPLVPGKGTGTMVGSPSILEHEEAQVQSRRCKGPERHLNYTFRDKSLLMEAFTHCSWPDPNPPCYQRLEFLGDAVLDMLITRAIVASYRSLPPGRISQLRSASVNNARLACIAVTHNLHCYLRQCSPHLFGLISDFVVSFRDTIADEQQKRTAVAETSSQQVPSESSIKTKLELEARAAAYNWATSAAFGRGSGGPPKVLGDVLESVAGAAYVDTAFELDSTWQIVLPLMQPLVTPSTVPIHPVAALYERCQHAGLKLQFHTNATNTAGEFCTEAVVNAVVFGRCSSALSKQLGRKSAAEDALQHWDEHITALK</sequence>
<evidence type="ECO:0000259" key="17">
    <source>
        <dbReference type="PROSITE" id="PS51194"/>
    </source>
</evidence>
<keyword evidence="8" id="KW-0067">ATP-binding</keyword>
<dbReference type="PROSITE" id="PS51327">
    <property type="entry name" value="DICER_DSRBF"/>
    <property type="match status" value="1"/>
</dbReference>
<evidence type="ECO:0000256" key="5">
    <source>
        <dbReference type="ARBA" id="ARBA00022741"/>
    </source>
</evidence>
<dbReference type="GO" id="GO:0006396">
    <property type="term" value="P:RNA processing"/>
    <property type="evidence" value="ECO:0007669"/>
    <property type="project" value="InterPro"/>
</dbReference>
<accession>A0AAW1Q5Y7</accession>
<feature type="domain" description="RNase III" evidence="15">
    <location>
        <begin position="1361"/>
        <end position="1542"/>
    </location>
</feature>
<comment type="cofactor">
    <cofactor evidence="1">
        <name>Mn(2+)</name>
        <dbReference type="ChEBI" id="CHEBI:29035"/>
    </cofactor>
</comment>
<keyword evidence="4" id="KW-0677">Repeat</keyword>
<evidence type="ECO:0000259" key="15">
    <source>
        <dbReference type="PROSITE" id="PS50142"/>
    </source>
</evidence>
<dbReference type="InterPro" id="IPR014001">
    <property type="entry name" value="Helicase_ATP-bd"/>
</dbReference>
<dbReference type="InterPro" id="IPR038248">
    <property type="entry name" value="Dicer_dimer_sf"/>
</dbReference>
<keyword evidence="5" id="KW-0547">Nucleotide-binding</keyword>
<dbReference type="GO" id="GO:0005524">
    <property type="term" value="F:ATP binding"/>
    <property type="evidence" value="ECO:0007669"/>
    <property type="project" value="UniProtKB-KW"/>
</dbReference>
<dbReference type="InterPro" id="IPR011545">
    <property type="entry name" value="DEAD/DEAH_box_helicase_dom"/>
</dbReference>
<evidence type="ECO:0008006" key="21">
    <source>
        <dbReference type="Google" id="ProtNLM"/>
    </source>
</evidence>
<dbReference type="Gene3D" id="3.30.160.380">
    <property type="entry name" value="Dicer dimerisation domain"/>
    <property type="match status" value="1"/>
</dbReference>
<dbReference type="InterPro" id="IPR027417">
    <property type="entry name" value="P-loop_NTPase"/>
</dbReference>
<dbReference type="SMART" id="SM00487">
    <property type="entry name" value="DEXDc"/>
    <property type="match status" value="1"/>
</dbReference>
<dbReference type="GO" id="GO:0004386">
    <property type="term" value="F:helicase activity"/>
    <property type="evidence" value="ECO:0007669"/>
    <property type="project" value="UniProtKB-KW"/>
</dbReference>
<keyword evidence="6" id="KW-0378">Hydrolase</keyword>
<dbReference type="Pfam" id="PF00271">
    <property type="entry name" value="Helicase_C"/>
    <property type="match status" value="1"/>
</dbReference>
<dbReference type="InterPro" id="IPR036389">
    <property type="entry name" value="RNase_III_sf"/>
</dbReference>
<dbReference type="PROSITE" id="PS51192">
    <property type="entry name" value="HELICASE_ATP_BIND_1"/>
    <property type="match status" value="1"/>
</dbReference>
<dbReference type="GO" id="GO:0003723">
    <property type="term" value="F:RNA binding"/>
    <property type="evidence" value="ECO:0007669"/>
    <property type="project" value="UniProtKB-UniRule"/>
</dbReference>
<comment type="similarity">
    <text evidence="12 13">Belongs to the helicase family. Dicer subfamily.</text>
</comment>
<dbReference type="InterPro" id="IPR001650">
    <property type="entry name" value="Helicase_C-like"/>
</dbReference>
<dbReference type="SMART" id="SM00535">
    <property type="entry name" value="RIBOc"/>
    <property type="match status" value="2"/>
</dbReference>
<dbReference type="Gene3D" id="2.170.260.10">
    <property type="entry name" value="paz domain"/>
    <property type="match status" value="1"/>
</dbReference>
<dbReference type="FunFam" id="3.40.50.300:FF:000628">
    <property type="entry name" value="Endoribonuclease Dicer"/>
    <property type="match status" value="1"/>
</dbReference>
<feature type="compositionally biased region" description="Basic and acidic residues" evidence="14">
    <location>
        <begin position="629"/>
        <end position="639"/>
    </location>
</feature>
<keyword evidence="3" id="KW-0479">Metal-binding</keyword>
<gene>
    <name evidence="19" type="ORF">WJX74_006245</name>
</gene>
<dbReference type="PANTHER" id="PTHR14950:SF37">
    <property type="entry name" value="ENDORIBONUCLEASE DICER"/>
    <property type="match status" value="1"/>
</dbReference>
<dbReference type="InterPro" id="IPR000999">
    <property type="entry name" value="RNase_III_dom"/>
</dbReference>
<keyword evidence="7" id="KW-0347">Helicase</keyword>